<feature type="compositionally biased region" description="Low complexity" evidence="1">
    <location>
        <begin position="419"/>
        <end position="434"/>
    </location>
</feature>
<feature type="region of interest" description="Disordered" evidence="1">
    <location>
        <begin position="267"/>
        <end position="287"/>
    </location>
</feature>
<dbReference type="EMBL" id="JAAAIP010000023">
    <property type="protein sequence ID" value="KAG0329025.1"/>
    <property type="molecule type" value="Genomic_DNA"/>
</dbReference>
<dbReference type="Proteomes" id="UP000738325">
    <property type="component" value="Unassembled WGS sequence"/>
</dbReference>
<feature type="compositionally biased region" description="Basic and acidic residues" evidence="1">
    <location>
        <begin position="435"/>
        <end position="462"/>
    </location>
</feature>
<protein>
    <submittedName>
        <fullName evidence="2">Uncharacterized protein</fullName>
    </submittedName>
</protein>
<evidence type="ECO:0000256" key="1">
    <source>
        <dbReference type="SAM" id="MobiDB-lite"/>
    </source>
</evidence>
<evidence type="ECO:0000313" key="2">
    <source>
        <dbReference type="EMBL" id="KAG0329025.1"/>
    </source>
</evidence>
<dbReference type="OrthoDB" id="10683448at2759"/>
<reference evidence="2" key="1">
    <citation type="journal article" date="2020" name="Fungal Divers.">
        <title>Resolving the Mortierellaceae phylogeny through synthesis of multi-gene phylogenetics and phylogenomics.</title>
        <authorList>
            <person name="Vandepol N."/>
            <person name="Liber J."/>
            <person name="Desiro A."/>
            <person name="Na H."/>
            <person name="Kennedy M."/>
            <person name="Barry K."/>
            <person name="Grigoriev I.V."/>
            <person name="Miller A.N."/>
            <person name="O'Donnell K."/>
            <person name="Stajich J.E."/>
            <person name="Bonito G."/>
        </authorList>
    </citation>
    <scope>NUCLEOTIDE SEQUENCE</scope>
    <source>
        <strain evidence="2">REB-010B</strain>
    </source>
</reference>
<name>A0A9P6RTL9_9FUNG</name>
<gene>
    <name evidence="2" type="ORF">BGZ99_003655</name>
</gene>
<dbReference type="AlphaFoldDB" id="A0A9P6RTL9"/>
<organism evidence="2 3">
    <name type="scientific">Dissophora globulifera</name>
    <dbReference type="NCBI Taxonomy" id="979702"/>
    <lineage>
        <taxon>Eukaryota</taxon>
        <taxon>Fungi</taxon>
        <taxon>Fungi incertae sedis</taxon>
        <taxon>Mucoromycota</taxon>
        <taxon>Mortierellomycotina</taxon>
        <taxon>Mortierellomycetes</taxon>
        <taxon>Mortierellales</taxon>
        <taxon>Mortierellaceae</taxon>
        <taxon>Dissophora</taxon>
    </lineage>
</organism>
<feature type="region of interest" description="Disordered" evidence="1">
    <location>
        <begin position="418"/>
        <end position="462"/>
    </location>
</feature>
<keyword evidence="3" id="KW-1185">Reference proteome</keyword>
<feature type="compositionally biased region" description="Basic and acidic residues" evidence="1">
    <location>
        <begin position="278"/>
        <end position="287"/>
    </location>
</feature>
<evidence type="ECO:0000313" key="3">
    <source>
        <dbReference type="Proteomes" id="UP000738325"/>
    </source>
</evidence>
<proteinExistence type="predicted"/>
<comment type="caution">
    <text evidence="2">The sequence shown here is derived from an EMBL/GenBank/DDBJ whole genome shotgun (WGS) entry which is preliminary data.</text>
</comment>
<sequence>MKTKKWTEVLFKSSAQKPSTIETTCLDTVTPPYPQCSPTRPISASAPAKKKSIFNFGSRNSSTHSLLNLAFNSSTDNISPKISRINIANNNTRTSRKTKLDAASAASMAKEVSIETTTIYYHPPEPVMQTPVYAGQPQLIKNEQHYARGSSRNGYRNNAASSDQFTHIRDSDPTIRRSISYNSLSLHDHIHRPNYPNSSKERLPTPTAVLAARRKRAGSSPSTSVSNSATTLNTAYWQPPKLRPHEIASLPEQYVQYLQQQQQYGRLHQTPPVPIPSRDSRDSLRRHSSDTIMKLQASVRNMAQSRPSLEHEAVPFRRRSMTTDLLCPHNTPVVSGTIPILSGSSLQSADSKGGECSEMSYDELLRVVENLSGTVEVLSRKIGTMMNGSDITFFDSQLSTGLQRKHYASSSDDCHCNDNNDNNNDNNSSGGNNNLDRRPASPRVADRDQEASNHVHDQQQTQ</sequence>
<accession>A0A9P6RTL9</accession>